<organism evidence="3 4">
    <name type="scientific">Falsiroseomonas stagni DSM 19981</name>
    <dbReference type="NCBI Taxonomy" id="1123062"/>
    <lineage>
        <taxon>Bacteria</taxon>
        <taxon>Pseudomonadati</taxon>
        <taxon>Pseudomonadota</taxon>
        <taxon>Alphaproteobacteria</taxon>
        <taxon>Acetobacterales</taxon>
        <taxon>Roseomonadaceae</taxon>
        <taxon>Falsiroseomonas</taxon>
    </lineage>
</organism>
<protein>
    <recommendedName>
        <fullName evidence="5">DUF4412 domain-containing protein</fullName>
    </recommendedName>
</protein>
<evidence type="ECO:0008006" key="5">
    <source>
        <dbReference type="Google" id="ProtNLM"/>
    </source>
</evidence>
<keyword evidence="2" id="KW-0732">Signal</keyword>
<dbReference type="OrthoDB" id="7268862at2"/>
<dbReference type="STRING" id="1123062.SAMN02745775_12716"/>
<feature type="signal peptide" evidence="2">
    <location>
        <begin position="1"/>
        <end position="19"/>
    </location>
</feature>
<gene>
    <name evidence="3" type="ORF">SAMN02745775_12716</name>
</gene>
<reference evidence="3 4" key="1">
    <citation type="submission" date="2016-10" db="EMBL/GenBank/DDBJ databases">
        <authorList>
            <person name="de Groot N.N."/>
        </authorList>
    </citation>
    <scope>NUCLEOTIDE SEQUENCE [LARGE SCALE GENOMIC DNA]</scope>
    <source>
        <strain evidence="3 4">DSM 19981</strain>
    </source>
</reference>
<dbReference type="AlphaFoldDB" id="A0A1I4FAV2"/>
<dbReference type="Proteomes" id="UP000199473">
    <property type="component" value="Unassembled WGS sequence"/>
</dbReference>
<feature type="region of interest" description="Disordered" evidence="1">
    <location>
        <begin position="185"/>
        <end position="204"/>
    </location>
</feature>
<dbReference type="RefSeq" id="WP_092963475.1">
    <property type="nucleotide sequence ID" value="NZ_FOSQ01000027.1"/>
</dbReference>
<sequence>MRRPLLAALLSLCALPALAQDRPALYPTRDVAVTYRITGSQARQAGPMQSLTIAWLAAAQTMRMDMAGIGYMIADHRNQRGFMVVEQARMIMDVPMQQALQQYGPTESATYRRTGTDTVAGIACTVWSFEDRGNNGTACVTNEGVMLRAQGGSQGQSGGMEATQVAFGAQDPARFARPQGYQSMQVPGGGQMPMGRPPAGAVTK</sequence>
<name>A0A1I4FAV2_9PROT</name>
<accession>A0A1I4FAV2</accession>
<dbReference type="EMBL" id="FOSQ01000027">
    <property type="protein sequence ID" value="SFL15132.1"/>
    <property type="molecule type" value="Genomic_DNA"/>
</dbReference>
<evidence type="ECO:0000256" key="1">
    <source>
        <dbReference type="SAM" id="MobiDB-lite"/>
    </source>
</evidence>
<evidence type="ECO:0000256" key="2">
    <source>
        <dbReference type="SAM" id="SignalP"/>
    </source>
</evidence>
<evidence type="ECO:0000313" key="4">
    <source>
        <dbReference type="Proteomes" id="UP000199473"/>
    </source>
</evidence>
<evidence type="ECO:0000313" key="3">
    <source>
        <dbReference type="EMBL" id="SFL15132.1"/>
    </source>
</evidence>
<feature type="chain" id="PRO_5011589754" description="DUF4412 domain-containing protein" evidence="2">
    <location>
        <begin position="20"/>
        <end position="204"/>
    </location>
</feature>
<keyword evidence="4" id="KW-1185">Reference proteome</keyword>
<proteinExistence type="predicted"/>